<dbReference type="HOGENOM" id="CLU_2784786_0_0_3"/>
<keyword evidence="2" id="KW-1185">Reference proteome</keyword>
<evidence type="ECO:0000313" key="2">
    <source>
        <dbReference type="Proteomes" id="UP000010474"/>
    </source>
</evidence>
<dbReference type="Proteomes" id="UP000010474">
    <property type="component" value="Plasmid pANACY.03"/>
</dbReference>
<proteinExistence type="predicted"/>
<dbReference type="AlphaFoldDB" id="K9ZQ43"/>
<name>K9ZQ43_ANACC</name>
<geneLocation type="plasmid" evidence="1 2">
    <name>pANACY.03</name>
</geneLocation>
<dbReference type="KEGG" id="acy:Anacy_6008"/>
<sequence>MTQKHKFSPPPQEYLKFYPLISELSVKIKVAKSISATGIGKTAYHSAIAKLDKAGLLPDWFEEVGNEN</sequence>
<dbReference type="RefSeq" id="WP_015217755.1">
    <property type="nucleotide sequence ID" value="NC_019773.1"/>
</dbReference>
<organism evidence="1 2">
    <name type="scientific">Anabaena cylindrica (strain ATCC 27899 / PCC 7122)</name>
    <dbReference type="NCBI Taxonomy" id="272123"/>
    <lineage>
        <taxon>Bacteria</taxon>
        <taxon>Bacillati</taxon>
        <taxon>Cyanobacteriota</taxon>
        <taxon>Cyanophyceae</taxon>
        <taxon>Nostocales</taxon>
        <taxon>Nostocaceae</taxon>
        <taxon>Anabaena</taxon>
    </lineage>
</organism>
<dbReference type="EMBL" id="CP003662">
    <property type="protein sequence ID" value="AFZ61286.1"/>
    <property type="molecule type" value="Genomic_DNA"/>
</dbReference>
<evidence type="ECO:0000313" key="1">
    <source>
        <dbReference type="EMBL" id="AFZ61286.1"/>
    </source>
</evidence>
<dbReference type="PATRIC" id="fig|272123.3.peg.6523"/>
<gene>
    <name evidence="1" type="ordered locus">Anacy_6008</name>
</gene>
<protein>
    <submittedName>
        <fullName evidence="1">Uncharacterized protein</fullName>
    </submittedName>
</protein>
<keyword evidence="1" id="KW-0614">Plasmid</keyword>
<reference evidence="2" key="1">
    <citation type="journal article" date="2013" name="Proc. Natl. Acad. Sci. U.S.A.">
        <title>Improving the coverage of the cyanobacterial phylum using diversity-driven genome sequencing.</title>
        <authorList>
            <person name="Shih P.M."/>
            <person name="Wu D."/>
            <person name="Latifi A."/>
            <person name="Axen S.D."/>
            <person name="Fewer D.P."/>
            <person name="Talla E."/>
            <person name="Calteau A."/>
            <person name="Cai F."/>
            <person name="Tandeau de Marsac N."/>
            <person name="Rippka R."/>
            <person name="Herdman M."/>
            <person name="Sivonen K."/>
            <person name="Coursin T."/>
            <person name="Laurent T."/>
            <person name="Goodwin L."/>
            <person name="Nolan M."/>
            <person name="Davenport K.W."/>
            <person name="Han C.S."/>
            <person name="Rubin E.M."/>
            <person name="Eisen J.A."/>
            <person name="Woyke T."/>
            <person name="Gugger M."/>
            <person name="Kerfeld C.A."/>
        </authorList>
    </citation>
    <scope>NUCLEOTIDE SEQUENCE [LARGE SCALE GENOMIC DNA]</scope>
    <source>
        <strain evidence="2">ATCC 27899 / PCC 7122</strain>
    </source>
</reference>
<accession>K9ZQ43</accession>